<comment type="caution">
    <text evidence="1">The sequence shown here is derived from an EMBL/GenBank/DDBJ whole genome shotgun (WGS) entry which is preliminary data.</text>
</comment>
<accession>A0ACB8R936</accession>
<dbReference type="Proteomes" id="UP000814033">
    <property type="component" value="Unassembled WGS sequence"/>
</dbReference>
<dbReference type="EMBL" id="MU276182">
    <property type="protein sequence ID" value="KAI0040609.1"/>
    <property type="molecule type" value="Genomic_DNA"/>
</dbReference>
<name>A0ACB8R936_9AGAM</name>
<evidence type="ECO:0000313" key="2">
    <source>
        <dbReference type="Proteomes" id="UP000814033"/>
    </source>
</evidence>
<gene>
    <name evidence="1" type="ORF">FA95DRAFT_1566272</name>
</gene>
<reference evidence="1" key="1">
    <citation type="submission" date="2021-02" db="EMBL/GenBank/DDBJ databases">
        <authorList>
            <consortium name="DOE Joint Genome Institute"/>
            <person name="Ahrendt S."/>
            <person name="Looney B.P."/>
            <person name="Miyauchi S."/>
            <person name="Morin E."/>
            <person name="Drula E."/>
            <person name="Courty P.E."/>
            <person name="Chicoki N."/>
            <person name="Fauchery L."/>
            <person name="Kohler A."/>
            <person name="Kuo A."/>
            <person name="Labutti K."/>
            <person name="Pangilinan J."/>
            <person name="Lipzen A."/>
            <person name="Riley R."/>
            <person name="Andreopoulos W."/>
            <person name="He G."/>
            <person name="Johnson J."/>
            <person name="Barry K.W."/>
            <person name="Grigoriev I.V."/>
            <person name="Nagy L."/>
            <person name="Hibbett D."/>
            <person name="Henrissat B."/>
            <person name="Matheny P.B."/>
            <person name="Labbe J."/>
            <person name="Martin F."/>
        </authorList>
    </citation>
    <scope>NUCLEOTIDE SEQUENCE</scope>
    <source>
        <strain evidence="1">FP105234-sp</strain>
    </source>
</reference>
<reference evidence="1" key="2">
    <citation type="journal article" date="2022" name="New Phytol.">
        <title>Evolutionary transition to the ectomycorrhizal habit in the genomes of a hyperdiverse lineage of mushroom-forming fungi.</title>
        <authorList>
            <person name="Looney B."/>
            <person name="Miyauchi S."/>
            <person name="Morin E."/>
            <person name="Drula E."/>
            <person name="Courty P.E."/>
            <person name="Kohler A."/>
            <person name="Kuo A."/>
            <person name="LaButti K."/>
            <person name="Pangilinan J."/>
            <person name="Lipzen A."/>
            <person name="Riley R."/>
            <person name="Andreopoulos W."/>
            <person name="He G."/>
            <person name="Johnson J."/>
            <person name="Nolan M."/>
            <person name="Tritt A."/>
            <person name="Barry K.W."/>
            <person name="Grigoriev I.V."/>
            <person name="Nagy L.G."/>
            <person name="Hibbett D."/>
            <person name="Henrissat B."/>
            <person name="Matheny P.B."/>
            <person name="Labbe J."/>
            <person name="Martin F.M."/>
        </authorList>
    </citation>
    <scope>NUCLEOTIDE SEQUENCE</scope>
    <source>
        <strain evidence="1">FP105234-sp</strain>
    </source>
</reference>
<protein>
    <submittedName>
        <fullName evidence="1">Uncharacterized protein</fullName>
    </submittedName>
</protein>
<sequence length="242" mass="27987">MPTINPFSALSLKPQEAEKIAGGAECCLRGSEQLAQDSDTRYDPYAPRQPMDQLPLKYKVTKRNPKPTLVHFAIPVDFEDLYEYGVRNNTVQYYDQCPGVIMEDATMWYAVKHLSQTVHYKMGLREAYKHTADSSALLELYSNYSMNRKLLIPEDEDDVVRMVRELLGLDDSVRPKWYFDFYNHWKPGDPDEDEERMQALQDAVARGELEGDDSDLSEDDNWSKENDDDYGGTDDDYEDICH</sequence>
<keyword evidence="2" id="KW-1185">Reference proteome</keyword>
<evidence type="ECO:0000313" key="1">
    <source>
        <dbReference type="EMBL" id="KAI0040609.1"/>
    </source>
</evidence>
<proteinExistence type="predicted"/>
<organism evidence="1 2">
    <name type="scientific">Auriscalpium vulgare</name>
    <dbReference type="NCBI Taxonomy" id="40419"/>
    <lineage>
        <taxon>Eukaryota</taxon>
        <taxon>Fungi</taxon>
        <taxon>Dikarya</taxon>
        <taxon>Basidiomycota</taxon>
        <taxon>Agaricomycotina</taxon>
        <taxon>Agaricomycetes</taxon>
        <taxon>Russulales</taxon>
        <taxon>Auriscalpiaceae</taxon>
        <taxon>Auriscalpium</taxon>
    </lineage>
</organism>